<gene>
    <name evidence="7" type="primary">cidA</name>
    <name evidence="7" type="ORF">ERS137939_00885</name>
</gene>
<comment type="caution">
    <text evidence="7">The sequence shown here is derived from an EMBL/GenBank/DDBJ whole genome shotgun (WGS) entry which is preliminary data.</text>
</comment>
<feature type="transmembrane region" description="Helical" evidence="6">
    <location>
        <begin position="107"/>
        <end position="130"/>
    </location>
</feature>
<dbReference type="InterPro" id="IPR005538">
    <property type="entry name" value="LrgA/CidA"/>
</dbReference>
<dbReference type="GO" id="GO:0016787">
    <property type="term" value="F:hydrolase activity"/>
    <property type="evidence" value="ECO:0007669"/>
    <property type="project" value="UniProtKB-KW"/>
</dbReference>
<feature type="transmembrane region" description="Helical" evidence="6">
    <location>
        <begin position="76"/>
        <end position="95"/>
    </location>
</feature>
<evidence type="ECO:0000256" key="3">
    <source>
        <dbReference type="ARBA" id="ARBA00022692"/>
    </source>
</evidence>
<protein>
    <submittedName>
        <fullName evidence="7">Effector of murein hydrolase LrgA</fullName>
    </submittedName>
</protein>
<dbReference type="PANTHER" id="PTHR33931:SF2">
    <property type="entry name" value="HOLIN-LIKE PROTEIN CIDA"/>
    <property type="match status" value="1"/>
</dbReference>
<accession>A0A9P1PTA0</accession>
<keyword evidence="4 6" id="KW-1133">Transmembrane helix</keyword>
<keyword evidence="7" id="KW-0378">Hydrolase</keyword>
<proteinExistence type="predicted"/>
<sequence length="174" mass="19712">MPFRHDSNDFNSFSARLPAAYTEHWQNFPSGFLMSLALRSFAPSVLMRLQVPVQVALYAGIFIISDQLVSVFHLPLPANIVGMLLLLAMIMLRILPVRWVQAGSRWLLAEMLLFFVPAVVAVVNYAQLIMVDGWKIFAVIAVSTSLTLAATGLVVDRVYRFEVWLQRRKSNHHE</sequence>
<keyword evidence="5 6" id="KW-0472">Membrane</keyword>
<evidence type="ECO:0000256" key="1">
    <source>
        <dbReference type="ARBA" id="ARBA00004651"/>
    </source>
</evidence>
<dbReference type="Pfam" id="PF03788">
    <property type="entry name" value="LrgA"/>
    <property type="match status" value="1"/>
</dbReference>
<feature type="transmembrane region" description="Helical" evidence="6">
    <location>
        <begin position="45"/>
        <end position="64"/>
    </location>
</feature>
<dbReference type="AlphaFoldDB" id="A0A9P1PTA0"/>
<keyword evidence="2" id="KW-1003">Cell membrane</keyword>
<evidence type="ECO:0000256" key="2">
    <source>
        <dbReference type="ARBA" id="ARBA00022475"/>
    </source>
</evidence>
<dbReference type="EMBL" id="CPZF01000002">
    <property type="protein sequence ID" value="CNF19112.1"/>
    <property type="molecule type" value="Genomic_DNA"/>
</dbReference>
<evidence type="ECO:0000313" key="7">
    <source>
        <dbReference type="EMBL" id="CNF19112.1"/>
    </source>
</evidence>
<feature type="transmembrane region" description="Helical" evidence="6">
    <location>
        <begin position="136"/>
        <end position="159"/>
    </location>
</feature>
<evidence type="ECO:0000313" key="8">
    <source>
        <dbReference type="Proteomes" id="UP000041356"/>
    </source>
</evidence>
<dbReference type="GO" id="GO:0005886">
    <property type="term" value="C:plasma membrane"/>
    <property type="evidence" value="ECO:0007669"/>
    <property type="project" value="UniProtKB-SubCell"/>
</dbReference>
<evidence type="ECO:0000256" key="6">
    <source>
        <dbReference type="SAM" id="Phobius"/>
    </source>
</evidence>
<dbReference type="Proteomes" id="UP000041356">
    <property type="component" value="Unassembled WGS sequence"/>
</dbReference>
<reference evidence="7 8" key="1">
    <citation type="submission" date="2015-03" db="EMBL/GenBank/DDBJ databases">
        <authorList>
            <consortium name="Pathogen Informatics"/>
            <person name="Murphy D."/>
        </authorList>
    </citation>
    <scope>NUCLEOTIDE SEQUENCE [LARGE SCALE GENOMIC DNA]</scope>
    <source>
        <strain evidence="7 8">IP27818</strain>
    </source>
</reference>
<organism evidence="7 8">
    <name type="scientific">Yersinia enterocolitica</name>
    <dbReference type="NCBI Taxonomy" id="630"/>
    <lineage>
        <taxon>Bacteria</taxon>
        <taxon>Pseudomonadati</taxon>
        <taxon>Pseudomonadota</taxon>
        <taxon>Gammaproteobacteria</taxon>
        <taxon>Enterobacterales</taxon>
        <taxon>Yersiniaceae</taxon>
        <taxon>Yersinia</taxon>
    </lineage>
</organism>
<keyword evidence="3 6" id="KW-0812">Transmembrane</keyword>
<comment type="subcellular location">
    <subcellularLocation>
        <location evidence="1">Cell membrane</location>
        <topology evidence="1">Multi-pass membrane protein</topology>
    </subcellularLocation>
</comment>
<name>A0A9P1PTA0_YEREN</name>
<evidence type="ECO:0000256" key="4">
    <source>
        <dbReference type="ARBA" id="ARBA00022989"/>
    </source>
</evidence>
<evidence type="ECO:0000256" key="5">
    <source>
        <dbReference type="ARBA" id="ARBA00023136"/>
    </source>
</evidence>
<dbReference type="PANTHER" id="PTHR33931">
    <property type="entry name" value="HOLIN-LIKE PROTEIN CIDA-RELATED"/>
    <property type="match status" value="1"/>
</dbReference>